<gene>
    <name evidence="1" type="ORF">A8975_2803</name>
</gene>
<dbReference type="EMBL" id="SOQZ01000008">
    <property type="protein sequence ID" value="TDY07261.1"/>
    <property type="molecule type" value="Genomic_DNA"/>
</dbReference>
<evidence type="ECO:0000313" key="1">
    <source>
        <dbReference type="EMBL" id="TDY07261.1"/>
    </source>
</evidence>
<sequence>MPISITLFKTDSKITNFNMHFKICNEIAFSLKINHETITKQRLR</sequence>
<reference evidence="1 2" key="1">
    <citation type="submission" date="2019-03" db="EMBL/GenBank/DDBJ databases">
        <title>Genomic Encyclopedia of Type Strains, Phase III (KMG-III): the genomes of soil and plant-associated and newly described type strains.</title>
        <authorList>
            <person name="Whitman W."/>
        </authorList>
    </citation>
    <scope>NUCLEOTIDE SEQUENCE [LARGE SCALE GENOMIC DNA]</scope>
    <source>
        <strain evidence="1 2">CGMCC 1.10957</strain>
    </source>
</reference>
<evidence type="ECO:0000313" key="2">
    <source>
        <dbReference type="Proteomes" id="UP000294930"/>
    </source>
</evidence>
<keyword evidence="2" id="KW-1185">Reference proteome</keyword>
<dbReference type="Proteomes" id="UP000294930">
    <property type="component" value="Unassembled WGS sequence"/>
</dbReference>
<protein>
    <submittedName>
        <fullName evidence="1">Uncharacterized protein</fullName>
    </submittedName>
</protein>
<proteinExistence type="predicted"/>
<organism evidence="1 2">
    <name type="scientific">Meridianimaribacter flavus</name>
    <dbReference type="NCBI Taxonomy" id="571115"/>
    <lineage>
        <taxon>Bacteria</taxon>
        <taxon>Pseudomonadati</taxon>
        <taxon>Bacteroidota</taxon>
        <taxon>Flavobacteriia</taxon>
        <taxon>Flavobacteriales</taxon>
        <taxon>Flavobacteriaceae</taxon>
        <taxon>Meridianimaribacter</taxon>
    </lineage>
</organism>
<comment type="caution">
    <text evidence="1">The sequence shown here is derived from an EMBL/GenBank/DDBJ whole genome shotgun (WGS) entry which is preliminary data.</text>
</comment>
<name>A0ABY2G2Y8_9FLAO</name>
<accession>A0ABY2G2Y8</accession>